<organism evidence="2 3">
    <name type="scientific">Aristolochia fimbriata</name>
    <name type="common">White veined hardy Dutchman's pipe vine</name>
    <dbReference type="NCBI Taxonomy" id="158543"/>
    <lineage>
        <taxon>Eukaryota</taxon>
        <taxon>Viridiplantae</taxon>
        <taxon>Streptophyta</taxon>
        <taxon>Embryophyta</taxon>
        <taxon>Tracheophyta</taxon>
        <taxon>Spermatophyta</taxon>
        <taxon>Magnoliopsida</taxon>
        <taxon>Magnoliidae</taxon>
        <taxon>Piperales</taxon>
        <taxon>Aristolochiaceae</taxon>
        <taxon>Aristolochia</taxon>
    </lineage>
</organism>
<comment type="caution">
    <text evidence="2">The sequence shown here is derived from an EMBL/GenBank/DDBJ whole genome shotgun (WGS) entry which is preliminary data.</text>
</comment>
<accession>A0AAV7EKX9</accession>
<feature type="compositionally biased region" description="Polar residues" evidence="1">
    <location>
        <begin position="164"/>
        <end position="183"/>
    </location>
</feature>
<keyword evidence="3" id="KW-1185">Reference proteome</keyword>
<dbReference type="EMBL" id="JAINDJ010000004">
    <property type="protein sequence ID" value="KAG9449495.1"/>
    <property type="molecule type" value="Genomic_DNA"/>
</dbReference>
<feature type="region of interest" description="Disordered" evidence="1">
    <location>
        <begin position="100"/>
        <end position="187"/>
    </location>
</feature>
<protein>
    <recommendedName>
        <fullName evidence="4">TPX2 central domain-containing protein</fullName>
    </recommendedName>
</protein>
<evidence type="ECO:0000256" key="1">
    <source>
        <dbReference type="SAM" id="MobiDB-lite"/>
    </source>
</evidence>
<dbReference type="Proteomes" id="UP000825729">
    <property type="component" value="Unassembled WGS sequence"/>
</dbReference>
<feature type="compositionally biased region" description="Polar residues" evidence="1">
    <location>
        <begin position="308"/>
        <end position="325"/>
    </location>
</feature>
<feature type="compositionally biased region" description="Basic and acidic residues" evidence="1">
    <location>
        <begin position="221"/>
        <end position="236"/>
    </location>
</feature>
<reference evidence="2 3" key="1">
    <citation type="submission" date="2021-07" db="EMBL/GenBank/DDBJ databases">
        <title>The Aristolochia fimbriata genome: insights into angiosperm evolution, floral development and chemical biosynthesis.</title>
        <authorList>
            <person name="Jiao Y."/>
        </authorList>
    </citation>
    <scope>NUCLEOTIDE SEQUENCE [LARGE SCALE GENOMIC DNA]</scope>
    <source>
        <strain evidence="2">IBCAS-2021</strain>
        <tissue evidence="2">Leaf</tissue>
    </source>
</reference>
<gene>
    <name evidence="2" type="ORF">H6P81_009460</name>
</gene>
<evidence type="ECO:0008006" key="4">
    <source>
        <dbReference type="Google" id="ProtNLM"/>
    </source>
</evidence>
<dbReference type="PANTHER" id="PTHR36373">
    <property type="entry name" value="EXPRESSED PROTEIN"/>
    <property type="match status" value="1"/>
</dbReference>
<evidence type="ECO:0000313" key="2">
    <source>
        <dbReference type="EMBL" id="KAG9449495.1"/>
    </source>
</evidence>
<proteinExistence type="predicted"/>
<sequence>MEPMDIDWKNIDSRFVVDDLLERINAPMWVDFSAPDESIDEEAWFCRPDCNHPKASEEIEVKPLNLERNPEMLPLRERNRSRDATLKRRGLSSAIPSLVKAKSEKITSGSPISKSGKKFRADGENENPNSTFSPSPIRPISTAKVLKESIKSSAEKKKKARNPNLGQHFSSQAAVAESPQEQKSLPRLRSTLSARNLFGGKDILNHVTEFCHELKKLAFSAKEKEKSGVAKEKQPLVEEEQVACPIPEDQKDSSKENLQSKTMFSPEPGKKRQVKKQIGGGRENHKLTVHPPDIPTPQVRSCPPTPQRFPSSSTVQNLPKASTTPHKLPKPRAATERGVVLREVEPNKAGSKDPGAVEDDNVDVTKVAVVADDARPLDVFWFLKPCTYLIKS</sequence>
<dbReference type="PANTHER" id="PTHR36373:SF1">
    <property type="entry name" value="EXPRESSED PROTEIN"/>
    <property type="match status" value="1"/>
</dbReference>
<feature type="compositionally biased region" description="Basic and acidic residues" evidence="1">
    <location>
        <begin position="145"/>
        <end position="155"/>
    </location>
</feature>
<name>A0AAV7EKX9_ARIFI</name>
<dbReference type="AlphaFoldDB" id="A0AAV7EKX9"/>
<evidence type="ECO:0000313" key="3">
    <source>
        <dbReference type="Proteomes" id="UP000825729"/>
    </source>
</evidence>
<feature type="region of interest" description="Disordered" evidence="1">
    <location>
        <begin position="221"/>
        <end position="336"/>
    </location>
</feature>